<dbReference type="SMART" id="SM00849">
    <property type="entry name" value="Lactamase_B"/>
    <property type="match status" value="1"/>
</dbReference>
<keyword evidence="1" id="KW-0378">Hydrolase</keyword>
<gene>
    <name evidence="3" type="ORF">AAG747_06905</name>
</gene>
<dbReference type="RefSeq" id="WP_346820415.1">
    <property type="nucleotide sequence ID" value="NZ_JBDKWZ010000003.1"/>
</dbReference>
<evidence type="ECO:0000256" key="1">
    <source>
        <dbReference type="ARBA" id="ARBA00022801"/>
    </source>
</evidence>
<dbReference type="Pfam" id="PF12706">
    <property type="entry name" value="Lactamase_B_2"/>
    <property type="match status" value="1"/>
</dbReference>
<protein>
    <submittedName>
        <fullName evidence="3">MBL fold metallo-hydrolase</fullName>
    </submittedName>
</protein>
<dbReference type="Gene3D" id="3.60.15.10">
    <property type="entry name" value="Ribonuclease Z/Hydroxyacylglutathione hydrolase-like"/>
    <property type="match status" value="1"/>
</dbReference>
<evidence type="ECO:0000259" key="2">
    <source>
        <dbReference type="SMART" id="SM00849"/>
    </source>
</evidence>
<dbReference type="AlphaFoldDB" id="A0AAW9S198"/>
<dbReference type="PANTHER" id="PTHR43546:SF9">
    <property type="entry name" value="L-ASCORBATE-6-PHOSPHATE LACTONASE ULAG-RELATED"/>
    <property type="match status" value="1"/>
</dbReference>
<reference evidence="3 4" key="1">
    <citation type="submission" date="2024-04" db="EMBL/GenBank/DDBJ databases">
        <title>Novel genus in family Flammeovirgaceae.</title>
        <authorList>
            <person name="Nguyen T.H."/>
            <person name="Vuong T.Q."/>
            <person name="Le H."/>
            <person name="Kim S.-G."/>
        </authorList>
    </citation>
    <scope>NUCLEOTIDE SEQUENCE [LARGE SCALE GENOMIC DNA]</scope>
    <source>
        <strain evidence="3 4">JCM 23209</strain>
    </source>
</reference>
<dbReference type="PANTHER" id="PTHR43546">
    <property type="entry name" value="UPF0173 METAL-DEPENDENT HYDROLASE MJ1163-RELATED"/>
    <property type="match status" value="1"/>
</dbReference>
<comment type="caution">
    <text evidence="3">The sequence shown here is derived from an EMBL/GenBank/DDBJ whole genome shotgun (WGS) entry which is preliminary data.</text>
</comment>
<keyword evidence="4" id="KW-1185">Reference proteome</keyword>
<dbReference type="GO" id="GO:0016787">
    <property type="term" value="F:hydrolase activity"/>
    <property type="evidence" value="ECO:0007669"/>
    <property type="project" value="UniProtKB-KW"/>
</dbReference>
<dbReference type="EMBL" id="JBDKWZ010000003">
    <property type="protein sequence ID" value="MEN7547628.1"/>
    <property type="molecule type" value="Genomic_DNA"/>
</dbReference>
<feature type="domain" description="Metallo-beta-lactamase" evidence="2">
    <location>
        <begin position="33"/>
        <end position="221"/>
    </location>
</feature>
<dbReference type="SUPFAM" id="SSF56281">
    <property type="entry name" value="Metallo-hydrolase/oxidoreductase"/>
    <property type="match status" value="1"/>
</dbReference>
<evidence type="ECO:0000313" key="4">
    <source>
        <dbReference type="Proteomes" id="UP001403385"/>
    </source>
</evidence>
<dbReference type="InterPro" id="IPR001279">
    <property type="entry name" value="Metallo-B-lactamas"/>
</dbReference>
<dbReference type="InterPro" id="IPR050114">
    <property type="entry name" value="UPF0173_UPF0282_UlaG_hydrolase"/>
</dbReference>
<dbReference type="InterPro" id="IPR036866">
    <property type="entry name" value="RibonucZ/Hydroxyglut_hydro"/>
</dbReference>
<evidence type="ECO:0000313" key="3">
    <source>
        <dbReference type="EMBL" id="MEN7547628.1"/>
    </source>
</evidence>
<sequence>MKKAHIMYTLLALAMYSCKSMDVHKPSGTIQLIRNATVVVELNNQKLLVDPILADKGTEPPIPFSNQLKNPTISLPVDKMTLVRHTDAVLLTHYHPDHFDQGAEKIIPKEMLIFCQPGDDEKLKAKGFHNLQVVDSTVQWEGVVISRFRASHHEGATGEPPFGESSSFHLQTDRESIFFTGDAVFDTRLKASLKKLQPPVIVANSGECTFSEENPVLAPGVTMTLTTQEIKEMARFFPGSKIIAVHMDAINHCGLSKQEMRQFIEKESLNGQIVVPDEGDTISYSTLRNN</sequence>
<dbReference type="Proteomes" id="UP001403385">
    <property type="component" value="Unassembled WGS sequence"/>
</dbReference>
<dbReference type="PROSITE" id="PS51257">
    <property type="entry name" value="PROKAR_LIPOPROTEIN"/>
    <property type="match status" value="1"/>
</dbReference>
<name>A0AAW9S198_9BACT</name>
<organism evidence="3 4">
    <name type="scientific">Rapidithrix thailandica</name>
    <dbReference type="NCBI Taxonomy" id="413964"/>
    <lineage>
        <taxon>Bacteria</taxon>
        <taxon>Pseudomonadati</taxon>
        <taxon>Bacteroidota</taxon>
        <taxon>Cytophagia</taxon>
        <taxon>Cytophagales</taxon>
        <taxon>Flammeovirgaceae</taxon>
        <taxon>Rapidithrix</taxon>
    </lineage>
</organism>
<proteinExistence type="predicted"/>
<accession>A0AAW9S198</accession>